<accession>A0A4P7N133</accession>
<reference evidence="1 2" key="1">
    <citation type="journal article" date="2019" name="Mol. Biol. Evol.">
        <title>Blast fungal genomes show frequent chromosomal changes, gene gains and losses, and effector gene turnover.</title>
        <authorList>
            <person name="Gomez Luciano L.B."/>
            <person name="Jason Tsai I."/>
            <person name="Chuma I."/>
            <person name="Tosa Y."/>
            <person name="Chen Y.H."/>
            <person name="Li J.Y."/>
            <person name="Li M.Y."/>
            <person name="Jade Lu M.Y."/>
            <person name="Nakayashiki H."/>
            <person name="Li W.H."/>
        </authorList>
    </citation>
    <scope>NUCLEOTIDE SEQUENCE [LARGE SCALE GENOMIC DNA]</scope>
    <source>
        <strain evidence="1">MZ5-1-6</strain>
    </source>
</reference>
<evidence type="ECO:0000313" key="1">
    <source>
        <dbReference type="EMBL" id="QBZ54266.1"/>
    </source>
</evidence>
<evidence type="ECO:0000313" key="2">
    <source>
        <dbReference type="Proteomes" id="UP000294847"/>
    </source>
</evidence>
<dbReference type="EMBL" id="CP034204">
    <property type="protein sequence ID" value="QBZ54266.1"/>
    <property type="molecule type" value="Genomic_DNA"/>
</dbReference>
<protein>
    <submittedName>
        <fullName evidence="1">Uncharacterized protein</fullName>
    </submittedName>
</protein>
<dbReference type="OMA" id="SYLGMQD"/>
<sequence length="218" mass="24018">MDSVSPRTLEALGYMPSLVRSASSVVMVSITTLISLVSTTVAAAVALLRFSLIPVSWLWRVVFVLLSPVLYTTAYVLSPAWYIISFLPKLQPLYIYFGSAAFVGILAGLSIKLSSHVFVSVLELDKESPPSLKQIEAQRQKKQKQKLALSAATTPTAQQTPTIKRASDYYSGSLSSDIDWQIIDRITNRGLHSEHSRRMPLLQSIILEEEEDDTSGGD</sequence>
<gene>
    <name evidence="1" type="ORF">PoMZ_09962</name>
</gene>
<name>A0A4P7N133_PYROR</name>
<organism evidence="1 2">
    <name type="scientific">Pyricularia oryzae</name>
    <name type="common">Rice blast fungus</name>
    <name type="synonym">Magnaporthe oryzae</name>
    <dbReference type="NCBI Taxonomy" id="318829"/>
    <lineage>
        <taxon>Eukaryota</taxon>
        <taxon>Fungi</taxon>
        <taxon>Dikarya</taxon>
        <taxon>Ascomycota</taxon>
        <taxon>Pezizomycotina</taxon>
        <taxon>Sordariomycetes</taxon>
        <taxon>Sordariomycetidae</taxon>
        <taxon>Magnaporthales</taxon>
        <taxon>Pyriculariaceae</taxon>
        <taxon>Pyricularia</taxon>
    </lineage>
</organism>
<dbReference type="AlphaFoldDB" id="A0A4P7N133"/>
<proteinExistence type="predicted"/>
<dbReference type="Proteomes" id="UP000294847">
    <property type="component" value="Chromosome 1"/>
</dbReference>
<dbReference type="VEuPathDB" id="FungiDB:M_BR32_EuGene_00093281"/>